<keyword evidence="8" id="KW-0675">Receptor</keyword>
<dbReference type="InterPro" id="IPR002172">
    <property type="entry name" value="LDrepeatLR_classA_rpt"/>
</dbReference>
<dbReference type="InterPro" id="IPR050685">
    <property type="entry name" value="LDLR"/>
</dbReference>
<dbReference type="InterPro" id="IPR036055">
    <property type="entry name" value="LDL_receptor-like_sf"/>
</dbReference>
<dbReference type="PRINTS" id="PR00261">
    <property type="entry name" value="LDLRECEPTOR"/>
</dbReference>
<dbReference type="SUPFAM" id="SSF57424">
    <property type="entry name" value="LDL receptor-like module"/>
    <property type="match status" value="2"/>
</dbReference>
<keyword evidence="3" id="KW-0677">Repeat</keyword>
<evidence type="ECO:0000256" key="5">
    <source>
        <dbReference type="ARBA" id="ARBA00023136"/>
    </source>
</evidence>
<comment type="subcellular location">
    <subcellularLocation>
        <location evidence="1">Membrane</location>
        <topology evidence="1">Single-pass membrane protein</topology>
    </subcellularLocation>
</comment>
<keyword evidence="8" id="KW-0449">Lipoprotein</keyword>
<evidence type="ECO:0000256" key="6">
    <source>
        <dbReference type="ARBA" id="ARBA00023157"/>
    </source>
</evidence>
<dbReference type="GO" id="GO:0005886">
    <property type="term" value="C:plasma membrane"/>
    <property type="evidence" value="ECO:0007669"/>
    <property type="project" value="TreeGrafter"/>
</dbReference>
<dbReference type="SMART" id="SM00192">
    <property type="entry name" value="LDLa"/>
    <property type="match status" value="2"/>
</dbReference>
<evidence type="ECO:0000313" key="8">
    <source>
        <dbReference type="EMBL" id="KII68908.1"/>
    </source>
</evidence>
<dbReference type="Proteomes" id="UP000031668">
    <property type="component" value="Unassembled WGS sequence"/>
</dbReference>
<feature type="disulfide bond" evidence="7">
    <location>
        <begin position="24"/>
        <end position="39"/>
    </location>
</feature>
<dbReference type="Gene3D" id="2.40.128.620">
    <property type="match status" value="1"/>
</dbReference>
<keyword evidence="2" id="KW-0812">Transmembrane</keyword>
<dbReference type="PROSITE" id="PS50068">
    <property type="entry name" value="LDLRA_2"/>
    <property type="match status" value="2"/>
</dbReference>
<dbReference type="Gene3D" id="4.10.400.10">
    <property type="entry name" value="Low-density Lipoprotein Receptor"/>
    <property type="match status" value="1"/>
</dbReference>
<dbReference type="EMBL" id="JWZT01002668">
    <property type="protein sequence ID" value="KII68908.1"/>
    <property type="molecule type" value="Genomic_DNA"/>
</dbReference>
<evidence type="ECO:0000256" key="7">
    <source>
        <dbReference type="PROSITE-ProRule" id="PRU00124"/>
    </source>
</evidence>
<evidence type="ECO:0000313" key="9">
    <source>
        <dbReference type="Proteomes" id="UP000031668"/>
    </source>
</evidence>
<comment type="caution">
    <text evidence="8">The sequence shown here is derived from an EMBL/GenBank/DDBJ whole genome shotgun (WGS) entry which is preliminary data.</text>
</comment>
<protein>
    <submittedName>
        <fullName evidence="8">Low-density lipoprotein receptor-related protein 1</fullName>
    </submittedName>
</protein>
<keyword evidence="6 7" id="KW-1015">Disulfide bond</keyword>
<evidence type="ECO:0000256" key="3">
    <source>
        <dbReference type="ARBA" id="ARBA00022737"/>
    </source>
</evidence>
<evidence type="ECO:0000256" key="2">
    <source>
        <dbReference type="ARBA" id="ARBA00022692"/>
    </source>
</evidence>
<organism evidence="8 9">
    <name type="scientific">Thelohanellus kitauei</name>
    <name type="common">Myxosporean</name>
    <dbReference type="NCBI Taxonomy" id="669202"/>
    <lineage>
        <taxon>Eukaryota</taxon>
        <taxon>Metazoa</taxon>
        <taxon>Cnidaria</taxon>
        <taxon>Myxozoa</taxon>
        <taxon>Myxosporea</taxon>
        <taxon>Bivalvulida</taxon>
        <taxon>Platysporina</taxon>
        <taxon>Myxobolidae</taxon>
        <taxon>Thelohanellus</taxon>
    </lineage>
</organism>
<dbReference type="PANTHER" id="PTHR24270:SF62">
    <property type="entry name" value="LOW-DENSITY LIPOPROTEIN RECEPTOR-RELATED PROTEIN 2"/>
    <property type="match status" value="1"/>
</dbReference>
<dbReference type="Pfam" id="PF00057">
    <property type="entry name" value="Ldl_recept_a"/>
    <property type="match status" value="1"/>
</dbReference>
<comment type="caution">
    <text evidence="7">Lacks conserved residue(s) required for the propagation of feature annotation.</text>
</comment>
<reference evidence="8 9" key="1">
    <citation type="journal article" date="2014" name="Genome Biol. Evol.">
        <title>The genome of the myxosporean Thelohanellus kitauei shows adaptations to nutrient acquisition within its fish host.</title>
        <authorList>
            <person name="Yang Y."/>
            <person name="Xiong J."/>
            <person name="Zhou Z."/>
            <person name="Huo F."/>
            <person name="Miao W."/>
            <person name="Ran C."/>
            <person name="Liu Y."/>
            <person name="Zhang J."/>
            <person name="Feng J."/>
            <person name="Wang M."/>
            <person name="Wang M."/>
            <person name="Wang L."/>
            <person name="Yao B."/>
        </authorList>
    </citation>
    <scope>NUCLEOTIDE SEQUENCE [LARGE SCALE GENOMIC DNA]</scope>
    <source>
        <strain evidence="8">Wuqing</strain>
    </source>
</reference>
<dbReference type="CDD" id="cd00112">
    <property type="entry name" value="LDLa"/>
    <property type="match status" value="2"/>
</dbReference>
<dbReference type="PANTHER" id="PTHR24270">
    <property type="entry name" value="LOW-DENSITY LIPOPROTEIN RECEPTOR-RELATED"/>
    <property type="match status" value="1"/>
</dbReference>
<dbReference type="OrthoDB" id="5987602at2759"/>
<sequence>MTCPLSKSKLCKDEEGCYDESQKCDGFNDCQDGSDEKICPGSFIIYLGPTRCLGGEFFTCDNDSRICVSRVCDGFKDCDDGSDEGPQCNMSNQNSEKYDNIKNIHLDIRPRGKVYFSWIYMKSSEKFHVKIQEMLYFPHSQR</sequence>
<accession>A0A0C2JHX4</accession>
<keyword evidence="4" id="KW-1133">Transmembrane helix</keyword>
<evidence type="ECO:0000256" key="1">
    <source>
        <dbReference type="ARBA" id="ARBA00004167"/>
    </source>
</evidence>
<evidence type="ECO:0000256" key="4">
    <source>
        <dbReference type="ARBA" id="ARBA00022989"/>
    </source>
</evidence>
<dbReference type="GO" id="GO:0016192">
    <property type="term" value="P:vesicle-mediated transport"/>
    <property type="evidence" value="ECO:0007669"/>
    <property type="project" value="UniProtKB-ARBA"/>
</dbReference>
<keyword evidence="9" id="KW-1185">Reference proteome</keyword>
<proteinExistence type="predicted"/>
<gene>
    <name evidence="8" type="ORF">RF11_03816</name>
</gene>
<keyword evidence="5" id="KW-0472">Membrane</keyword>
<name>A0A0C2JHX4_THEKT</name>
<dbReference type="AlphaFoldDB" id="A0A0C2JHX4"/>
<feature type="disulfide bond" evidence="7">
    <location>
        <begin position="60"/>
        <end position="78"/>
    </location>
</feature>